<dbReference type="EMBL" id="CM017713">
    <property type="protein sequence ID" value="TYG38295.1"/>
    <property type="molecule type" value="Genomic_DNA"/>
</dbReference>
<sequence>MTLSNLCTKQLWMLSAPSNANAYLREAKRIEKYFKEDFCEERIVITEERRLIYNGGSSSQSLSSEQSELQEEKVGCRLTEEKKISDEDAMGVNSLDFHLQSKSWHLVFFIFRLGAVCFNHTAACLLLFCV</sequence>
<name>A0A5D2A3N7_GOSDA</name>
<gene>
    <name evidence="1" type="ORF">ES288_D13G210500v1</name>
</gene>
<accession>A0A5D2A3N7</accession>
<dbReference type="AlphaFoldDB" id="A0A5D2A3N7"/>
<dbReference type="Proteomes" id="UP000323506">
    <property type="component" value="Chromosome D13"/>
</dbReference>
<reference evidence="1 2" key="1">
    <citation type="submission" date="2019-06" db="EMBL/GenBank/DDBJ databases">
        <title>WGS assembly of Gossypium darwinii.</title>
        <authorList>
            <person name="Chen Z.J."/>
            <person name="Sreedasyam A."/>
            <person name="Ando A."/>
            <person name="Song Q."/>
            <person name="De L."/>
            <person name="Hulse-Kemp A."/>
            <person name="Ding M."/>
            <person name="Ye W."/>
            <person name="Kirkbride R."/>
            <person name="Jenkins J."/>
            <person name="Plott C."/>
            <person name="Lovell J."/>
            <person name="Lin Y.-M."/>
            <person name="Vaughn R."/>
            <person name="Liu B."/>
            <person name="Li W."/>
            <person name="Simpson S."/>
            <person name="Scheffler B."/>
            <person name="Saski C."/>
            <person name="Grover C."/>
            <person name="Hu G."/>
            <person name="Conover J."/>
            <person name="Carlson J."/>
            <person name="Shu S."/>
            <person name="Boston L."/>
            <person name="Williams M."/>
            <person name="Peterson D."/>
            <person name="Mcgee K."/>
            <person name="Jones D."/>
            <person name="Wendel J."/>
            <person name="Stelly D."/>
            <person name="Grimwood J."/>
            <person name="Schmutz J."/>
        </authorList>
    </citation>
    <scope>NUCLEOTIDE SEQUENCE [LARGE SCALE GENOMIC DNA]</scope>
    <source>
        <strain evidence="1">1808015.09</strain>
    </source>
</reference>
<protein>
    <submittedName>
        <fullName evidence="1">Uncharacterized protein</fullName>
    </submittedName>
</protein>
<proteinExistence type="predicted"/>
<evidence type="ECO:0000313" key="2">
    <source>
        <dbReference type="Proteomes" id="UP000323506"/>
    </source>
</evidence>
<organism evidence="1 2">
    <name type="scientific">Gossypium darwinii</name>
    <name type="common">Darwin's cotton</name>
    <name type="synonym">Gossypium barbadense var. darwinii</name>
    <dbReference type="NCBI Taxonomy" id="34276"/>
    <lineage>
        <taxon>Eukaryota</taxon>
        <taxon>Viridiplantae</taxon>
        <taxon>Streptophyta</taxon>
        <taxon>Embryophyta</taxon>
        <taxon>Tracheophyta</taxon>
        <taxon>Spermatophyta</taxon>
        <taxon>Magnoliopsida</taxon>
        <taxon>eudicotyledons</taxon>
        <taxon>Gunneridae</taxon>
        <taxon>Pentapetalae</taxon>
        <taxon>rosids</taxon>
        <taxon>malvids</taxon>
        <taxon>Malvales</taxon>
        <taxon>Malvaceae</taxon>
        <taxon>Malvoideae</taxon>
        <taxon>Gossypium</taxon>
    </lineage>
</organism>
<evidence type="ECO:0000313" key="1">
    <source>
        <dbReference type="EMBL" id="TYG38295.1"/>
    </source>
</evidence>
<keyword evidence="2" id="KW-1185">Reference proteome</keyword>